<keyword evidence="1" id="KW-0812">Transmembrane</keyword>
<dbReference type="Proteomes" id="UP000184066">
    <property type="component" value="Unassembled WGS sequence"/>
</dbReference>
<feature type="transmembrane region" description="Helical" evidence="1">
    <location>
        <begin position="32"/>
        <end position="55"/>
    </location>
</feature>
<name>A0A1M7TSE9_9RHOB</name>
<organism evidence="2 3">
    <name type="scientific">Oceanicella actignis</name>
    <dbReference type="NCBI Taxonomy" id="1189325"/>
    <lineage>
        <taxon>Bacteria</taxon>
        <taxon>Pseudomonadati</taxon>
        <taxon>Pseudomonadota</taxon>
        <taxon>Alphaproteobacteria</taxon>
        <taxon>Rhodobacterales</taxon>
        <taxon>Paracoccaceae</taxon>
        <taxon>Oceanicella</taxon>
    </lineage>
</organism>
<proteinExistence type="predicted"/>
<gene>
    <name evidence="2" type="ORF">SAMN05216200_10977</name>
</gene>
<feature type="transmembrane region" description="Helical" evidence="1">
    <location>
        <begin position="6"/>
        <end position="25"/>
    </location>
</feature>
<accession>A0A1M7TSE9</accession>
<dbReference type="AlphaFoldDB" id="A0A1M7TSE9"/>
<keyword evidence="3" id="KW-1185">Reference proteome</keyword>
<keyword evidence="1" id="KW-0472">Membrane</keyword>
<keyword evidence="1" id="KW-1133">Transmembrane helix</keyword>
<evidence type="ECO:0000256" key="1">
    <source>
        <dbReference type="SAM" id="Phobius"/>
    </source>
</evidence>
<sequence>MTDTVFAALIIGMLLGGAAFVAALLSGVHFLVALAAYSLIGAAGLVGAATLAAFARGGETGDV</sequence>
<protein>
    <submittedName>
        <fullName evidence="2">Uncharacterized protein</fullName>
    </submittedName>
</protein>
<reference evidence="2 3" key="1">
    <citation type="submission" date="2016-12" db="EMBL/GenBank/DDBJ databases">
        <authorList>
            <person name="Song W.-J."/>
            <person name="Kurnit D.M."/>
        </authorList>
    </citation>
    <scope>NUCLEOTIDE SEQUENCE [LARGE SCALE GENOMIC DNA]</scope>
    <source>
        <strain evidence="2 3">CGMCC 1.10808</strain>
    </source>
</reference>
<evidence type="ECO:0000313" key="3">
    <source>
        <dbReference type="Proteomes" id="UP000184066"/>
    </source>
</evidence>
<dbReference type="RefSeq" id="WP_072748028.1">
    <property type="nucleotide sequence ID" value="NZ_FOHL01000009.1"/>
</dbReference>
<dbReference type="EMBL" id="FRDL01000009">
    <property type="protein sequence ID" value="SHN73645.1"/>
    <property type="molecule type" value="Genomic_DNA"/>
</dbReference>
<evidence type="ECO:0000313" key="2">
    <source>
        <dbReference type="EMBL" id="SHN73645.1"/>
    </source>
</evidence>